<dbReference type="GO" id="GO:0004357">
    <property type="term" value="F:glutamate-cysteine ligase activity"/>
    <property type="evidence" value="ECO:0007669"/>
    <property type="project" value="UniProtKB-UniRule"/>
</dbReference>
<sequence length="90" mass="10642">MGLLSEGSPLSWEETKKLSDHVRKHGVIQFINLYKRLRDRQGDVLKWGDEVCLDANIIDTEHGKQWKEKWNFPMKTFDPFSSDKYLNDCQ</sequence>
<keyword evidence="2 6" id="KW-0436">Ligase</keyword>
<dbReference type="GO" id="GO:0006750">
    <property type="term" value="P:glutathione biosynthetic process"/>
    <property type="evidence" value="ECO:0007669"/>
    <property type="project" value="UniProtKB-UniRule"/>
</dbReference>
<evidence type="ECO:0000256" key="4">
    <source>
        <dbReference type="ARBA" id="ARBA00022741"/>
    </source>
</evidence>
<name>A0A836G5B9_9HYME</name>
<keyword evidence="8" id="KW-1185">Reference proteome</keyword>
<evidence type="ECO:0000256" key="6">
    <source>
        <dbReference type="RuleBase" id="RU367135"/>
    </source>
</evidence>
<reference evidence="7 8" key="1">
    <citation type="submission" date="2020-02" db="EMBL/GenBank/DDBJ databases">
        <title>Relaxed selection underlies rapid genomic changes in the transitions from sociality to social parasitism in ants.</title>
        <authorList>
            <person name="Bi X."/>
        </authorList>
    </citation>
    <scope>NUCLEOTIDE SEQUENCE [LARGE SCALE GENOMIC DNA]</scope>
    <source>
        <strain evidence="7">BGI-DK2014b</strain>
        <tissue evidence="7">Whole body</tissue>
    </source>
</reference>
<keyword evidence="3 6" id="KW-0317">Glutathione biosynthesis</keyword>
<accession>A0A836G5B9</accession>
<evidence type="ECO:0000313" key="8">
    <source>
        <dbReference type="Proteomes" id="UP000670152"/>
    </source>
</evidence>
<feature type="non-terminal residue" evidence="7">
    <location>
        <position position="1"/>
    </location>
</feature>
<dbReference type="InterPro" id="IPR004308">
    <property type="entry name" value="GCS"/>
</dbReference>
<dbReference type="OrthoDB" id="7939818at2759"/>
<keyword evidence="5 6" id="KW-0067">ATP-binding</keyword>
<evidence type="ECO:0000256" key="3">
    <source>
        <dbReference type="ARBA" id="ARBA00022684"/>
    </source>
</evidence>
<dbReference type="PANTHER" id="PTHR11164">
    <property type="entry name" value="GLUTAMATE CYSTEINE LIGASE"/>
    <property type="match status" value="1"/>
</dbReference>
<dbReference type="EC" id="6.3.2.2" evidence="1 6"/>
<dbReference type="GO" id="GO:0017109">
    <property type="term" value="C:glutamate-cysteine ligase complex"/>
    <property type="evidence" value="ECO:0007669"/>
    <property type="project" value="TreeGrafter"/>
</dbReference>
<evidence type="ECO:0000313" key="7">
    <source>
        <dbReference type="EMBL" id="KAG5331685.1"/>
    </source>
</evidence>
<protein>
    <recommendedName>
        <fullName evidence="1 6">Glutamate--cysteine ligase</fullName>
        <ecNumber evidence="1 6">6.3.2.2</ecNumber>
    </recommendedName>
    <alternativeName>
        <fullName evidence="6">Gamma-ECS</fullName>
    </alternativeName>
    <alternativeName>
        <fullName evidence="6">Gamma-glutamylcysteine synthetase</fullName>
    </alternativeName>
</protein>
<comment type="caution">
    <text evidence="7">The sequence shown here is derived from an EMBL/GenBank/DDBJ whole genome shotgun (WGS) entry which is preliminary data.</text>
</comment>
<gene>
    <name evidence="7" type="primary">Gclc_0</name>
    <name evidence="7" type="ORF">G6Z77_0008452</name>
</gene>
<comment type="similarity">
    <text evidence="6">Belongs to the glutamate--cysteine ligase type 3 family.</text>
</comment>
<keyword evidence="4 6" id="KW-0547">Nucleotide-binding</keyword>
<evidence type="ECO:0000256" key="2">
    <source>
        <dbReference type="ARBA" id="ARBA00022598"/>
    </source>
</evidence>
<dbReference type="EMBL" id="JAANIB010005529">
    <property type="protein sequence ID" value="KAG5331685.1"/>
    <property type="molecule type" value="Genomic_DNA"/>
</dbReference>
<dbReference type="GO" id="GO:0005524">
    <property type="term" value="F:ATP binding"/>
    <property type="evidence" value="ECO:0007669"/>
    <property type="project" value="UniProtKB-UniRule"/>
</dbReference>
<organism evidence="7 8">
    <name type="scientific">Acromyrmex heyeri</name>
    <dbReference type="NCBI Taxonomy" id="230685"/>
    <lineage>
        <taxon>Eukaryota</taxon>
        <taxon>Metazoa</taxon>
        <taxon>Ecdysozoa</taxon>
        <taxon>Arthropoda</taxon>
        <taxon>Hexapoda</taxon>
        <taxon>Insecta</taxon>
        <taxon>Pterygota</taxon>
        <taxon>Neoptera</taxon>
        <taxon>Endopterygota</taxon>
        <taxon>Hymenoptera</taxon>
        <taxon>Apocrita</taxon>
        <taxon>Aculeata</taxon>
        <taxon>Formicoidea</taxon>
        <taxon>Formicidae</taxon>
        <taxon>Myrmicinae</taxon>
        <taxon>Acromyrmex</taxon>
    </lineage>
</organism>
<proteinExistence type="inferred from homology"/>
<evidence type="ECO:0000256" key="5">
    <source>
        <dbReference type="ARBA" id="ARBA00022840"/>
    </source>
</evidence>
<comment type="pathway">
    <text evidence="6">Sulfur metabolism; glutathione biosynthesis; glutathione from L-cysteine and L-glutamate: step 1/2.</text>
</comment>
<dbReference type="AlphaFoldDB" id="A0A836G5B9"/>
<dbReference type="UniPathway" id="UPA00142">
    <property type="reaction ID" value="UER00209"/>
</dbReference>
<comment type="catalytic activity">
    <reaction evidence="6">
        <text>L-cysteine + L-glutamate + ATP = gamma-L-glutamyl-L-cysteine + ADP + phosphate + H(+)</text>
        <dbReference type="Rhea" id="RHEA:13285"/>
        <dbReference type="ChEBI" id="CHEBI:15378"/>
        <dbReference type="ChEBI" id="CHEBI:29985"/>
        <dbReference type="ChEBI" id="CHEBI:30616"/>
        <dbReference type="ChEBI" id="CHEBI:35235"/>
        <dbReference type="ChEBI" id="CHEBI:43474"/>
        <dbReference type="ChEBI" id="CHEBI:58173"/>
        <dbReference type="ChEBI" id="CHEBI:456216"/>
        <dbReference type="EC" id="6.3.2.2"/>
    </reaction>
</comment>
<evidence type="ECO:0000256" key="1">
    <source>
        <dbReference type="ARBA" id="ARBA00012220"/>
    </source>
</evidence>
<dbReference type="PANTHER" id="PTHR11164:SF0">
    <property type="entry name" value="GLUTAMATE--CYSTEINE LIGASE CATALYTIC SUBUNIT"/>
    <property type="match status" value="1"/>
</dbReference>
<feature type="non-terminal residue" evidence="7">
    <location>
        <position position="90"/>
    </location>
</feature>
<dbReference type="Proteomes" id="UP000670152">
    <property type="component" value="Unassembled WGS sequence"/>
</dbReference>